<reference evidence="2" key="2">
    <citation type="journal article" date="2024" name="Plant">
        <title>Genomic evolution and insights into agronomic trait innovations of Sesamum species.</title>
        <authorList>
            <person name="Miao H."/>
            <person name="Wang L."/>
            <person name="Qu L."/>
            <person name="Liu H."/>
            <person name="Sun Y."/>
            <person name="Le M."/>
            <person name="Wang Q."/>
            <person name="Wei S."/>
            <person name="Zheng Y."/>
            <person name="Lin W."/>
            <person name="Duan Y."/>
            <person name="Cao H."/>
            <person name="Xiong S."/>
            <person name="Wang X."/>
            <person name="Wei L."/>
            <person name="Li C."/>
            <person name="Ma Q."/>
            <person name="Ju M."/>
            <person name="Zhao R."/>
            <person name="Li G."/>
            <person name="Mu C."/>
            <person name="Tian Q."/>
            <person name="Mei H."/>
            <person name="Zhang T."/>
            <person name="Gao T."/>
            <person name="Zhang H."/>
        </authorList>
    </citation>
    <scope>NUCLEOTIDE SEQUENCE</scope>
    <source>
        <strain evidence="2">KEN8</strain>
    </source>
</reference>
<sequence>MHVTVMIPQVRGLIPYYQNRESQSYRPSLKRLSHDDSRKRLLGVGFIAARPMRNPTPWFNLSVYGFFTVTLKSHSMSVNTRFDEVIRGYDFIKNESDPCVYKKIRGSTVLYLVLYLDDILLICNDVKMLSTQFFMNDMGEASYILGIKIYRDRSRKMLGLTQSSYIENVFKRFKMQNSKWGFLRMRHGIKLSDKQFSKTNEELKRMSDIPYLSP</sequence>
<dbReference type="InterPro" id="IPR013103">
    <property type="entry name" value="RVT_2"/>
</dbReference>
<evidence type="ECO:0000313" key="2">
    <source>
        <dbReference type="EMBL" id="KAL0302575.1"/>
    </source>
</evidence>
<name>A0AAW2K9S3_9LAMI</name>
<organism evidence="2">
    <name type="scientific">Sesamum calycinum</name>
    <dbReference type="NCBI Taxonomy" id="2727403"/>
    <lineage>
        <taxon>Eukaryota</taxon>
        <taxon>Viridiplantae</taxon>
        <taxon>Streptophyta</taxon>
        <taxon>Embryophyta</taxon>
        <taxon>Tracheophyta</taxon>
        <taxon>Spermatophyta</taxon>
        <taxon>Magnoliopsida</taxon>
        <taxon>eudicotyledons</taxon>
        <taxon>Gunneridae</taxon>
        <taxon>Pentapetalae</taxon>
        <taxon>asterids</taxon>
        <taxon>lamiids</taxon>
        <taxon>Lamiales</taxon>
        <taxon>Pedaliaceae</taxon>
        <taxon>Sesamum</taxon>
    </lineage>
</organism>
<protein>
    <recommendedName>
        <fullName evidence="1">Reverse transcriptase Ty1/copia-type domain-containing protein</fullName>
    </recommendedName>
</protein>
<evidence type="ECO:0000259" key="1">
    <source>
        <dbReference type="Pfam" id="PF07727"/>
    </source>
</evidence>
<proteinExistence type="predicted"/>
<dbReference type="AlphaFoldDB" id="A0AAW2K9S3"/>
<dbReference type="EMBL" id="JACGWM010000540">
    <property type="protein sequence ID" value="KAL0302575.1"/>
    <property type="molecule type" value="Genomic_DNA"/>
</dbReference>
<dbReference type="Pfam" id="PF07727">
    <property type="entry name" value="RVT_2"/>
    <property type="match status" value="1"/>
</dbReference>
<comment type="caution">
    <text evidence="2">The sequence shown here is derived from an EMBL/GenBank/DDBJ whole genome shotgun (WGS) entry which is preliminary data.</text>
</comment>
<reference evidence="2" key="1">
    <citation type="submission" date="2020-06" db="EMBL/GenBank/DDBJ databases">
        <authorList>
            <person name="Li T."/>
            <person name="Hu X."/>
            <person name="Zhang T."/>
            <person name="Song X."/>
            <person name="Zhang H."/>
            <person name="Dai N."/>
            <person name="Sheng W."/>
            <person name="Hou X."/>
            <person name="Wei L."/>
        </authorList>
    </citation>
    <scope>NUCLEOTIDE SEQUENCE</scope>
    <source>
        <strain evidence="2">KEN8</strain>
        <tissue evidence="2">Leaf</tissue>
    </source>
</reference>
<accession>A0AAW2K9S3</accession>
<gene>
    <name evidence="2" type="ORF">Scaly_3027700</name>
</gene>
<feature type="domain" description="Reverse transcriptase Ty1/copia-type" evidence="1">
    <location>
        <begin position="61"/>
        <end position="178"/>
    </location>
</feature>